<gene>
    <name evidence="1" type="ORF">CWI36_0071p0060</name>
</gene>
<accession>A0A4Q9LND3</accession>
<dbReference type="InterPro" id="IPR007149">
    <property type="entry name" value="Leo1"/>
</dbReference>
<keyword evidence="2" id="KW-1185">Reference proteome</keyword>
<dbReference type="GO" id="GO:0016593">
    <property type="term" value="C:Cdc73/Paf1 complex"/>
    <property type="evidence" value="ECO:0007669"/>
    <property type="project" value="InterPro"/>
</dbReference>
<organism evidence="1 2">
    <name type="scientific">Hamiltosporidium magnivora</name>
    <dbReference type="NCBI Taxonomy" id="148818"/>
    <lineage>
        <taxon>Eukaryota</taxon>
        <taxon>Fungi</taxon>
        <taxon>Fungi incertae sedis</taxon>
        <taxon>Microsporidia</taxon>
        <taxon>Dubosqiidae</taxon>
        <taxon>Hamiltosporidium</taxon>
    </lineage>
</organism>
<proteinExistence type="predicted"/>
<sequence length="97" mass="11646">MFFLFKKPKNLEFVEEEYKPNDTSIRGLQVRWRNTQSNTKLIKYKDGTMSLKVGTDIFPITCTHLPNKIYFLNEKNDSYQMVTHVNEKHQCFMHKKN</sequence>
<reference evidence="1 2" key="1">
    <citation type="submission" date="2017-12" db="EMBL/GenBank/DDBJ databases">
        <authorList>
            <person name="Pombert J.-F."/>
            <person name="Haag K.L."/>
            <person name="Ebert D."/>
        </authorList>
    </citation>
    <scope>NUCLEOTIDE SEQUENCE [LARGE SCALE GENOMIC DNA]</scope>
    <source>
        <strain evidence="1">BE-OM-2</strain>
    </source>
</reference>
<evidence type="ECO:0000313" key="1">
    <source>
        <dbReference type="EMBL" id="TBU09025.1"/>
    </source>
</evidence>
<dbReference type="Proteomes" id="UP000291404">
    <property type="component" value="Unassembled WGS sequence"/>
</dbReference>
<dbReference type="Pfam" id="PF04004">
    <property type="entry name" value="Leo1"/>
    <property type="match status" value="1"/>
</dbReference>
<dbReference type="GO" id="GO:0006368">
    <property type="term" value="P:transcription elongation by RNA polymerase II"/>
    <property type="evidence" value="ECO:0007669"/>
    <property type="project" value="InterPro"/>
</dbReference>
<dbReference type="EMBL" id="PITI01000071">
    <property type="protein sequence ID" value="TBU09025.1"/>
    <property type="molecule type" value="Genomic_DNA"/>
</dbReference>
<dbReference type="AlphaFoldDB" id="A0A4Q9LND3"/>
<protein>
    <submittedName>
        <fullName evidence="1">Uncharacterized protein</fullName>
    </submittedName>
</protein>
<name>A0A4Q9LND3_9MICR</name>
<evidence type="ECO:0000313" key="2">
    <source>
        <dbReference type="Proteomes" id="UP000291404"/>
    </source>
</evidence>
<comment type="caution">
    <text evidence="1">The sequence shown here is derived from an EMBL/GenBank/DDBJ whole genome shotgun (WGS) entry which is preliminary data.</text>
</comment>
<dbReference type="VEuPathDB" id="MicrosporidiaDB:CWI36_0071p0060"/>